<feature type="transmembrane region" description="Helical" evidence="7">
    <location>
        <begin position="305"/>
        <end position="330"/>
    </location>
</feature>
<dbReference type="InterPro" id="IPR004638">
    <property type="entry name" value="EmrB-like"/>
</dbReference>
<proteinExistence type="predicted"/>
<dbReference type="PROSITE" id="PS50850">
    <property type="entry name" value="MFS"/>
    <property type="match status" value="1"/>
</dbReference>
<feature type="domain" description="Major facilitator superfamily (MFS) profile" evidence="8">
    <location>
        <begin position="20"/>
        <end position="463"/>
    </location>
</feature>
<feature type="transmembrane region" description="Helical" evidence="7">
    <location>
        <begin position="143"/>
        <end position="166"/>
    </location>
</feature>
<feature type="transmembrane region" description="Helical" evidence="7">
    <location>
        <begin position="55"/>
        <end position="75"/>
    </location>
</feature>
<evidence type="ECO:0000313" key="9">
    <source>
        <dbReference type="EMBL" id="MDG6895552.1"/>
    </source>
</evidence>
<evidence type="ECO:0000256" key="3">
    <source>
        <dbReference type="ARBA" id="ARBA00022475"/>
    </source>
</evidence>
<feature type="transmembrane region" description="Helical" evidence="7">
    <location>
        <begin position="232"/>
        <end position="252"/>
    </location>
</feature>
<evidence type="ECO:0000313" key="10">
    <source>
        <dbReference type="Proteomes" id="UP001155500"/>
    </source>
</evidence>
<comment type="caution">
    <text evidence="9">The sequence shown here is derived from an EMBL/GenBank/DDBJ whole genome shotgun (WGS) entry which is preliminary data.</text>
</comment>
<evidence type="ECO:0000256" key="7">
    <source>
        <dbReference type="SAM" id="Phobius"/>
    </source>
</evidence>
<feature type="transmembrane region" description="Helical" evidence="7">
    <location>
        <begin position="115"/>
        <end position="136"/>
    </location>
</feature>
<evidence type="ECO:0000256" key="4">
    <source>
        <dbReference type="ARBA" id="ARBA00022692"/>
    </source>
</evidence>
<dbReference type="AlphaFoldDB" id="A0A9X4PC49"/>
<dbReference type="RefSeq" id="WP_279572931.1">
    <property type="nucleotide sequence ID" value="NZ_LWID01000001.1"/>
</dbReference>
<dbReference type="NCBIfam" id="TIGR00711">
    <property type="entry name" value="efflux_EmrB"/>
    <property type="match status" value="1"/>
</dbReference>
<evidence type="ECO:0000256" key="6">
    <source>
        <dbReference type="ARBA" id="ARBA00023136"/>
    </source>
</evidence>
<dbReference type="GO" id="GO:0005886">
    <property type="term" value="C:plasma membrane"/>
    <property type="evidence" value="ECO:0007669"/>
    <property type="project" value="UniProtKB-SubCell"/>
</dbReference>
<keyword evidence="5 7" id="KW-1133">Transmembrane helix</keyword>
<evidence type="ECO:0000259" key="8">
    <source>
        <dbReference type="PROSITE" id="PS50850"/>
    </source>
</evidence>
<evidence type="ECO:0000256" key="2">
    <source>
        <dbReference type="ARBA" id="ARBA00022448"/>
    </source>
</evidence>
<evidence type="ECO:0000256" key="5">
    <source>
        <dbReference type="ARBA" id="ARBA00022989"/>
    </source>
</evidence>
<feature type="transmembrane region" description="Helical" evidence="7">
    <location>
        <begin position="395"/>
        <end position="419"/>
    </location>
</feature>
<feature type="transmembrane region" description="Helical" evidence="7">
    <location>
        <begin position="272"/>
        <end position="293"/>
    </location>
</feature>
<comment type="subcellular location">
    <subcellularLocation>
        <location evidence="1">Cell membrane</location>
        <topology evidence="1">Multi-pass membrane protein</topology>
    </subcellularLocation>
</comment>
<reference evidence="9" key="1">
    <citation type="submission" date="2016-03" db="EMBL/GenBank/DDBJ databases">
        <title>Co-evolution between Pasteurellaceae and their hosts.</title>
        <authorList>
            <person name="Hansen M.J."/>
            <person name="Bojesen A.M."/>
            <person name="Planet P."/>
        </authorList>
    </citation>
    <scope>NUCLEOTIDE SEQUENCE</scope>
    <source>
        <strain evidence="9">146/S8/89</strain>
    </source>
</reference>
<dbReference type="PRINTS" id="PR01036">
    <property type="entry name" value="TCRTETB"/>
</dbReference>
<sequence>MHTKDIHYYSDNPNFPSKWIIGSLFIGAFLGYLNDTLLNVALTPLMQEFSVERTLVQWLVTGFLLVMGAFTPLTASLIQWLPSKKMALITLAIFASGSLICGFAPSFAWLLVGRIVQAVSAAFTVPLLINTIFTIYPPGKRGTVMGLVTMMFTVAPAIGPTLSGFIVDHLGWRYLFLAPLPLLGFAFMAVSKYFNIDVVEINRPKIDLLSSFFSILGVGGMIYAISNYAHFSLLRFATILLISLLCIAYFVYRQGKLATPMLNLRVLTYRQFRYIIMILFLAYFIFMGLELLMPMYSQQVLLLSATASGLVLFPASVLQALASPLLGVILDKKGGRYVMLPAALFMLTGLILLLVYMDTHSNPIIIAACFALFALSISCAITGETHGLNSLPKSLYPHGTALISTLNPIAGALGAAIFVEISAVVEHQVSTSPAIAQLIGIKTAIACGLVLALFVAYFATKVEPHLTNK</sequence>
<dbReference type="InterPro" id="IPR020846">
    <property type="entry name" value="MFS_dom"/>
</dbReference>
<dbReference type="PANTHER" id="PTHR42718">
    <property type="entry name" value="MAJOR FACILITATOR SUPERFAMILY MULTIDRUG TRANSPORTER MFSC"/>
    <property type="match status" value="1"/>
</dbReference>
<gene>
    <name evidence="9" type="ORF">A6A20_07935</name>
</gene>
<evidence type="ECO:0000256" key="1">
    <source>
        <dbReference type="ARBA" id="ARBA00004651"/>
    </source>
</evidence>
<organism evidence="9 10">
    <name type="scientific">Volucribacter amazonae</name>
    <dbReference type="NCBI Taxonomy" id="256731"/>
    <lineage>
        <taxon>Bacteria</taxon>
        <taxon>Pseudomonadati</taxon>
        <taxon>Pseudomonadota</taxon>
        <taxon>Gammaproteobacteria</taxon>
        <taxon>Pasteurellales</taxon>
        <taxon>Pasteurellaceae</taxon>
        <taxon>Volucribacter</taxon>
    </lineage>
</organism>
<accession>A0A9X4PC49</accession>
<keyword evidence="6 7" id="KW-0472">Membrane</keyword>
<dbReference type="InterPro" id="IPR036259">
    <property type="entry name" value="MFS_trans_sf"/>
</dbReference>
<feature type="transmembrane region" description="Helical" evidence="7">
    <location>
        <begin position="363"/>
        <end position="383"/>
    </location>
</feature>
<protein>
    <submittedName>
        <fullName evidence="9">MFS transporter</fullName>
    </submittedName>
</protein>
<feature type="transmembrane region" description="Helical" evidence="7">
    <location>
        <begin position="87"/>
        <end position="109"/>
    </location>
</feature>
<dbReference type="Pfam" id="PF07690">
    <property type="entry name" value="MFS_1"/>
    <property type="match status" value="1"/>
</dbReference>
<dbReference type="Gene3D" id="1.20.1250.20">
    <property type="entry name" value="MFS general substrate transporter like domains"/>
    <property type="match status" value="1"/>
</dbReference>
<feature type="transmembrane region" description="Helical" evidence="7">
    <location>
        <begin position="439"/>
        <end position="459"/>
    </location>
</feature>
<dbReference type="GO" id="GO:0022857">
    <property type="term" value="F:transmembrane transporter activity"/>
    <property type="evidence" value="ECO:0007669"/>
    <property type="project" value="InterPro"/>
</dbReference>
<dbReference type="PANTHER" id="PTHR42718:SF43">
    <property type="entry name" value="LINCOMYCIN RESISTANCE PROTEIN LMRB"/>
    <property type="match status" value="1"/>
</dbReference>
<feature type="transmembrane region" description="Helical" evidence="7">
    <location>
        <begin position="20"/>
        <end position="43"/>
    </location>
</feature>
<keyword evidence="2" id="KW-0813">Transport</keyword>
<name>A0A9X4PC49_9PAST</name>
<dbReference type="SUPFAM" id="SSF103473">
    <property type="entry name" value="MFS general substrate transporter"/>
    <property type="match status" value="1"/>
</dbReference>
<dbReference type="Gene3D" id="1.20.1720.10">
    <property type="entry name" value="Multidrug resistance protein D"/>
    <property type="match status" value="1"/>
</dbReference>
<keyword evidence="10" id="KW-1185">Reference proteome</keyword>
<dbReference type="Proteomes" id="UP001155500">
    <property type="component" value="Unassembled WGS sequence"/>
</dbReference>
<keyword evidence="4 7" id="KW-0812">Transmembrane</keyword>
<keyword evidence="3" id="KW-1003">Cell membrane</keyword>
<feature type="transmembrane region" description="Helical" evidence="7">
    <location>
        <begin position="172"/>
        <end position="194"/>
    </location>
</feature>
<feature type="transmembrane region" description="Helical" evidence="7">
    <location>
        <begin position="337"/>
        <end position="357"/>
    </location>
</feature>
<dbReference type="EMBL" id="LWID01000001">
    <property type="protein sequence ID" value="MDG6895552.1"/>
    <property type="molecule type" value="Genomic_DNA"/>
</dbReference>
<feature type="transmembrane region" description="Helical" evidence="7">
    <location>
        <begin position="206"/>
        <end position="226"/>
    </location>
</feature>
<dbReference type="InterPro" id="IPR011701">
    <property type="entry name" value="MFS"/>
</dbReference>